<dbReference type="OrthoDB" id="3194789at2"/>
<evidence type="ECO:0000313" key="7">
    <source>
        <dbReference type="EMBL" id="AVM42584.1"/>
    </source>
</evidence>
<dbReference type="InterPro" id="IPR041033">
    <property type="entry name" value="SpaA_PFL_dom_1"/>
</dbReference>
<evidence type="ECO:0000256" key="1">
    <source>
        <dbReference type="ARBA" id="ARBA00007257"/>
    </source>
</evidence>
<reference evidence="8" key="1">
    <citation type="submission" date="2018-02" db="EMBL/GenBank/DDBJ databases">
        <authorList>
            <person name="Holder M.E."/>
            <person name="Ajami N.J."/>
            <person name="Petrosino J.F."/>
        </authorList>
    </citation>
    <scope>NUCLEOTIDE SEQUENCE [LARGE SCALE GENOMIC DNA]</scope>
    <source>
        <strain evidence="8">CCUG 47711</strain>
    </source>
</reference>
<feature type="domain" description="SpaA-like prealbumin fold" evidence="6">
    <location>
        <begin position="1139"/>
        <end position="1215"/>
    </location>
</feature>
<keyword evidence="8" id="KW-1185">Reference proteome</keyword>
<name>A0A2S0KNK2_9FIRM</name>
<evidence type="ECO:0000256" key="3">
    <source>
        <dbReference type="ARBA" id="ARBA00022729"/>
    </source>
</evidence>
<feature type="transmembrane region" description="Helical" evidence="5">
    <location>
        <begin position="1280"/>
        <end position="1301"/>
    </location>
</feature>
<evidence type="ECO:0000313" key="8">
    <source>
        <dbReference type="Proteomes" id="UP000237947"/>
    </source>
</evidence>
<feature type="compositionally biased region" description="Low complexity" evidence="4">
    <location>
        <begin position="1242"/>
        <end position="1271"/>
    </location>
</feature>
<gene>
    <name evidence="7" type="ORF">C5Q98_04830</name>
</gene>
<dbReference type="Gene3D" id="2.60.40.10">
    <property type="entry name" value="Immunoglobulins"/>
    <property type="match status" value="1"/>
</dbReference>
<proteinExistence type="inferred from homology"/>
<evidence type="ECO:0000259" key="6">
    <source>
        <dbReference type="Pfam" id="PF17802"/>
    </source>
</evidence>
<dbReference type="KEGG" id="fsa:C5Q98_04830"/>
<dbReference type="InterPro" id="IPR013783">
    <property type="entry name" value="Ig-like_fold"/>
</dbReference>
<keyword evidence="5" id="KW-0472">Membrane</keyword>
<dbReference type="PANTHER" id="PTHR36108:SF13">
    <property type="entry name" value="COLOSSIN-B-RELATED"/>
    <property type="match status" value="1"/>
</dbReference>
<evidence type="ECO:0000256" key="2">
    <source>
        <dbReference type="ARBA" id="ARBA00022525"/>
    </source>
</evidence>
<sequence>MRKDDFYSKQAMKKKALSLSLVFLFILSFLGQNTLLQAEPEVAGQDKTNAVYNVGVEASQGGKTVGDLSNLNLESSFNLKFSFMFKIVNDENIGDYINQGLENEKEQVNEKDIANIYLGENIKAADEAKLTTPVYEVKSGQKVGVISIFNDDSGKTFAKMEFLSDPKDPKGQFDYEPEDLQQLTVEFEGMFEALRGKDNHGTGDKKFIKILEKEIELPSQEKVEKFTLNKSGAQIGMDNIMWTIKASRTVDSQKADIAGNKIVDNLSNVGEVVPGSFKINNKAVEDKDIYNSATKTIEYTFPEGSEGEQVITFETKIPWGDKAKVTVENKVQLVKPEGEPEEHIAKVEPSKAPQISKTFKGVDVNIDNNEKALLWEIRAGKAGFSYGPTWISDVFLGKENAPKPTRVEVTVEKLNAEGKWEIINLDDSFVNAKDKPAPQMKEDDPCPAIPDKYTKSEIYDFGENAFTSKIKDDEYAVKSTNWFFLPNLNGEIKITFKQIYATDAVIESNAIKNTAEIYNCGIYYTPINPPIFVGLGSISKHAVTSGEYNVYGTAPLFRQGIFPWNINVDLSKAFVDENVSVYEVFFYGSEEELKANKTKLTLNEEDIAKLPEGTFTKLMENNVNVNLAYVKDSIKSNNSEDKLKVDVYPLMLNGEQVGEVVRVSGFRESKKYELEIQTQIQDFYEKAHGKSHYDTGIMSNTAILAMGKAESLKLLPATDYDRFDANLFRKTVLNYDVDLNDLKSVWQVKDASYGSIYTDYYKKVDPAKTFNYKDRTSFFRININPFGTNWEEYLKDVKNKPETLPNYDKVVLTDNLPDDWKLVPVDDSGAMFAVYEASPSELIQIEYSISYGGSPGQKRNLRDPQATRRLSDAEIKNLLTFDEAKKEWTFNNIDGKSYMVVAKAQLDKAAFEKLTENMSQPDEAHAYINNAQIQANNELPRNASDNMNVKSELLSKKQPVWKGADAEGTASLEWTIEHKPYLKDYKSVELTDVLDENLYVPVNEKGQLDLNTIKVEYSSELGPDGEYSNYQEAMVTAMNSKDSNTVQAIYDAKTHELKFNLPDNKDPKNPRAWKITYLTYLEPLNIDRDTVKNIVKFQSALGGSEAQGEWEEQLKDNKAWASLKKYPVYVFQKMGKADKDSNYAPLAGATFELYFNKEVVNTKVSRNDGKIIFVNLKPGEYELKETVAPEGYKIIEKTIKFTITTDGKLELSKTNPDSVKGEGSRLNPVLVYNELRPEETTTETTATTGTKPSKPSEGTKSSSSTKPSTPKDVTGTGESINISAIVGLAAIASAAVLILIAKRREE</sequence>
<keyword evidence="2" id="KW-0964">Secreted</keyword>
<accession>A0A2S0KNK2</accession>
<evidence type="ECO:0000256" key="5">
    <source>
        <dbReference type="SAM" id="Phobius"/>
    </source>
</evidence>
<evidence type="ECO:0000256" key="4">
    <source>
        <dbReference type="SAM" id="MobiDB-lite"/>
    </source>
</evidence>
<keyword evidence="5" id="KW-0812">Transmembrane</keyword>
<protein>
    <recommendedName>
        <fullName evidence="6">SpaA-like prealbumin fold domain-containing protein</fullName>
    </recommendedName>
</protein>
<dbReference type="PANTHER" id="PTHR36108">
    <property type="entry name" value="COLOSSIN-B-RELATED"/>
    <property type="match status" value="1"/>
</dbReference>
<keyword evidence="3" id="KW-0732">Signal</keyword>
<comment type="similarity">
    <text evidence="1">Belongs to the serine-aspartate repeat-containing protein (SDr) family.</text>
</comment>
<dbReference type="SUPFAM" id="SSF49478">
    <property type="entry name" value="Cna protein B-type domain"/>
    <property type="match status" value="1"/>
</dbReference>
<dbReference type="RefSeq" id="WP_106012538.1">
    <property type="nucleotide sequence ID" value="NZ_CP027226.1"/>
</dbReference>
<feature type="region of interest" description="Disordered" evidence="4">
    <location>
        <begin position="1211"/>
        <end position="1277"/>
    </location>
</feature>
<keyword evidence="5" id="KW-1133">Transmembrane helix</keyword>
<organism evidence="7 8">
    <name type="scientific">Fastidiosipila sanguinis</name>
    <dbReference type="NCBI Taxonomy" id="236753"/>
    <lineage>
        <taxon>Bacteria</taxon>
        <taxon>Bacillati</taxon>
        <taxon>Bacillota</taxon>
        <taxon>Clostridia</taxon>
        <taxon>Eubacteriales</taxon>
        <taxon>Oscillospiraceae</taxon>
        <taxon>Fastidiosipila</taxon>
    </lineage>
</organism>
<dbReference type="Pfam" id="PF17802">
    <property type="entry name" value="SpaA"/>
    <property type="match status" value="1"/>
</dbReference>
<dbReference type="Proteomes" id="UP000237947">
    <property type="component" value="Chromosome"/>
</dbReference>
<dbReference type="EMBL" id="CP027226">
    <property type="protein sequence ID" value="AVM42584.1"/>
    <property type="molecule type" value="Genomic_DNA"/>
</dbReference>